<evidence type="ECO:0000256" key="3">
    <source>
        <dbReference type="ARBA" id="ARBA00022837"/>
    </source>
</evidence>
<dbReference type="Pfam" id="PF13499">
    <property type="entry name" value="EF-hand_7"/>
    <property type="match status" value="1"/>
</dbReference>
<dbReference type="Gene3D" id="1.10.238.10">
    <property type="entry name" value="EF-hand"/>
    <property type="match status" value="1"/>
</dbReference>
<evidence type="ECO:0000259" key="4">
    <source>
        <dbReference type="PROSITE" id="PS50222"/>
    </source>
</evidence>
<dbReference type="Gramene" id="Kaladp0095s0210.1.v1.1">
    <property type="protein sequence ID" value="Kaladp0095s0210.1.v1.1.CDS.1"/>
    <property type="gene ID" value="Kaladp0095s0210.v1.1"/>
</dbReference>
<dbReference type="InterPro" id="IPR011992">
    <property type="entry name" value="EF-hand-dom_pair"/>
</dbReference>
<evidence type="ECO:0000313" key="5">
    <source>
        <dbReference type="EnsemblPlants" id="Kaladp0095s0210.1.v1.1.CDS.1"/>
    </source>
</evidence>
<sequence length="179" mass="19930">MEKQQLPMLFYFFFLQWFFGWVGRAQNLVSRSRSLLHSDLVESLASSCEKPAPPSHDDVASKPGSVGCLLEHEAIELVMGRLGLGCDETGPRLGFGEVSALFDETEPCLDEVKAAFCVFDRNGDGFIDEGEMGRVMGALGVKEGTGAERCRRMIREYDENGDGLIDFREFLKVVEKSFC</sequence>
<keyword evidence="6" id="KW-1185">Reference proteome</keyword>
<protein>
    <recommendedName>
        <fullName evidence="4">EF-hand domain-containing protein</fullName>
    </recommendedName>
</protein>
<keyword evidence="1" id="KW-0479">Metal-binding</keyword>
<feature type="domain" description="EF-hand" evidence="4">
    <location>
        <begin position="107"/>
        <end position="142"/>
    </location>
</feature>
<dbReference type="OMA" id="PANCSCK"/>
<dbReference type="InterPro" id="IPR039647">
    <property type="entry name" value="EF_hand_pair_protein_CML-like"/>
</dbReference>
<dbReference type="Proteomes" id="UP000594263">
    <property type="component" value="Unplaced"/>
</dbReference>
<organism evidence="5 6">
    <name type="scientific">Kalanchoe fedtschenkoi</name>
    <name type="common">Lavender scallops</name>
    <name type="synonym">South American air plant</name>
    <dbReference type="NCBI Taxonomy" id="63787"/>
    <lineage>
        <taxon>Eukaryota</taxon>
        <taxon>Viridiplantae</taxon>
        <taxon>Streptophyta</taxon>
        <taxon>Embryophyta</taxon>
        <taxon>Tracheophyta</taxon>
        <taxon>Spermatophyta</taxon>
        <taxon>Magnoliopsida</taxon>
        <taxon>eudicotyledons</taxon>
        <taxon>Gunneridae</taxon>
        <taxon>Pentapetalae</taxon>
        <taxon>Saxifragales</taxon>
        <taxon>Crassulaceae</taxon>
        <taxon>Kalanchoe</taxon>
    </lineage>
</organism>
<dbReference type="EnsemblPlants" id="Kaladp0095s0210.1.v1.1">
    <property type="protein sequence ID" value="Kaladp0095s0210.1.v1.1.CDS.1"/>
    <property type="gene ID" value="Kaladp0095s0210.v1.1"/>
</dbReference>
<dbReference type="PANTHER" id="PTHR10891">
    <property type="entry name" value="EF-HAND CALCIUM-BINDING DOMAIN CONTAINING PROTEIN"/>
    <property type="match status" value="1"/>
</dbReference>
<evidence type="ECO:0000256" key="1">
    <source>
        <dbReference type="ARBA" id="ARBA00022723"/>
    </source>
</evidence>
<dbReference type="InterPro" id="IPR018247">
    <property type="entry name" value="EF_Hand_1_Ca_BS"/>
</dbReference>
<dbReference type="InterPro" id="IPR002048">
    <property type="entry name" value="EF_hand_dom"/>
</dbReference>
<proteinExistence type="predicted"/>
<dbReference type="AlphaFoldDB" id="A0A7N0UZG5"/>
<evidence type="ECO:0000313" key="6">
    <source>
        <dbReference type="Proteomes" id="UP000594263"/>
    </source>
</evidence>
<dbReference type="GO" id="GO:0005509">
    <property type="term" value="F:calcium ion binding"/>
    <property type="evidence" value="ECO:0007669"/>
    <property type="project" value="InterPro"/>
</dbReference>
<accession>A0A7N0UZG5</accession>
<dbReference type="PROSITE" id="PS00018">
    <property type="entry name" value="EF_HAND_1"/>
    <property type="match status" value="2"/>
</dbReference>
<feature type="domain" description="EF-hand" evidence="4">
    <location>
        <begin position="145"/>
        <end position="179"/>
    </location>
</feature>
<name>A0A7N0UZG5_KALFE</name>
<dbReference type="FunFam" id="1.10.238.10:FF:000178">
    <property type="entry name" value="Calmodulin-2 A"/>
    <property type="match status" value="1"/>
</dbReference>
<reference evidence="5" key="1">
    <citation type="submission" date="2021-01" db="UniProtKB">
        <authorList>
            <consortium name="EnsemblPlants"/>
        </authorList>
    </citation>
    <scope>IDENTIFICATION</scope>
</reference>
<evidence type="ECO:0000256" key="2">
    <source>
        <dbReference type="ARBA" id="ARBA00022737"/>
    </source>
</evidence>
<dbReference type="CDD" id="cd00051">
    <property type="entry name" value="EFh"/>
    <property type="match status" value="1"/>
</dbReference>
<dbReference type="SMART" id="SM00054">
    <property type="entry name" value="EFh"/>
    <property type="match status" value="2"/>
</dbReference>
<dbReference type="SUPFAM" id="SSF47473">
    <property type="entry name" value="EF-hand"/>
    <property type="match status" value="1"/>
</dbReference>
<keyword evidence="3" id="KW-0106">Calcium</keyword>
<dbReference type="PROSITE" id="PS50222">
    <property type="entry name" value="EF_HAND_2"/>
    <property type="match status" value="2"/>
</dbReference>
<keyword evidence="2" id="KW-0677">Repeat</keyword>
<dbReference type="GO" id="GO:0043226">
    <property type="term" value="C:organelle"/>
    <property type="evidence" value="ECO:0007669"/>
    <property type="project" value="UniProtKB-ARBA"/>
</dbReference>